<dbReference type="Proteomes" id="UP000576209">
    <property type="component" value="Unassembled WGS sequence"/>
</dbReference>
<evidence type="ECO:0000313" key="4">
    <source>
        <dbReference type="Proteomes" id="UP000576209"/>
    </source>
</evidence>
<protein>
    <recommendedName>
        <fullName evidence="2">DUF3347 domain-containing protein</fullName>
    </recommendedName>
</protein>
<proteinExistence type="predicted"/>
<dbReference type="Pfam" id="PF11827">
    <property type="entry name" value="DUF3347"/>
    <property type="match status" value="1"/>
</dbReference>
<keyword evidence="1" id="KW-0732">Signal</keyword>
<evidence type="ECO:0000259" key="2">
    <source>
        <dbReference type="Pfam" id="PF11827"/>
    </source>
</evidence>
<dbReference type="RefSeq" id="WP_183495651.1">
    <property type="nucleotide sequence ID" value="NZ_JACIFF010000004.1"/>
</dbReference>
<dbReference type="AlphaFoldDB" id="A0A840E1I2"/>
<keyword evidence="4" id="KW-1185">Reference proteome</keyword>
<feature type="domain" description="DUF3347" evidence="2">
    <location>
        <begin position="62"/>
        <end position="130"/>
    </location>
</feature>
<sequence length="183" mass="19933">MTYKLLTSLLLPAFLFASCGGNAQTENATETGLSTPAEVEAQQESAPEIADTEFGDPITDKVFQNYLHLRTALVNSDAGEASKVAFEMTTTLENERPELRTIAQRIADTNDLTEQRIAFAELTTAAESLFTEGITGGKFYKLHCPMAMDGAGADWFSEVDEVRNPFYGDKMLKCGSVTGEITQ</sequence>
<comment type="caution">
    <text evidence="3">The sequence shown here is derived from an EMBL/GenBank/DDBJ whole genome shotgun (WGS) entry which is preliminary data.</text>
</comment>
<evidence type="ECO:0000313" key="3">
    <source>
        <dbReference type="EMBL" id="MBB4079404.1"/>
    </source>
</evidence>
<feature type="signal peptide" evidence="1">
    <location>
        <begin position="1"/>
        <end position="23"/>
    </location>
</feature>
<name>A0A840E1I2_9BACT</name>
<dbReference type="InterPro" id="IPR021782">
    <property type="entry name" value="DUF3347"/>
</dbReference>
<gene>
    <name evidence="3" type="ORF">GGR28_002024</name>
</gene>
<dbReference type="PROSITE" id="PS51257">
    <property type="entry name" value="PROKAR_LIPOPROTEIN"/>
    <property type="match status" value="1"/>
</dbReference>
<dbReference type="EMBL" id="JACIFF010000004">
    <property type="protein sequence ID" value="MBB4079404.1"/>
    <property type="molecule type" value="Genomic_DNA"/>
</dbReference>
<evidence type="ECO:0000256" key="1">
    <source>
        <dbReference type="SAM" id="SignalP"/>
    </source>
</evidence>
<organism evidence="3 4">
    <name type="scientific">Neolewinella aquimaris</name>
    <dbReference type="NCBI Taxonomy" id="1835722"/>
    <lineage>
        <taxon>Bacteria</taxon>
        <taxon>Pseudomonadati</taxon>
        <taxon>Bacteroidota</taxon>
        <taxon>Saprospiria</taxon>
        <taxon>Saprospirales</taxon>
        <taxon>Lewinellaceae</taxon>
        <taxon>Neolewinella</taxon>
    </lineage>
</organism>
<accession>A0A840E1I2</accession>
<feature type="chain" id="PRO_5032598533" description="DUF3347 domain-containing protein" evidence="1">
    <location>
        <begin position="24"/>
        <end position="183"/>
    </location>
</feature>
<reference evidence="3 4" key="1">
    <citation type="submission" date="2020-08" db="EMBL/GenBank/DDBJ databases">
        <title>Genomic Encyclopedia of Type Strains, Phase IV (KMG-IV): sequencing the most valuable type-strain genomes for metagenomic binning, comparative biology and taxonomic classification.</title>
        <authorList>
            <person name="Goeker M."/>
        </authorList>
    </citation>
    <scope>NUCLEOTIDE SEQUENCE [LARGE SCALE GENOMIC DNA]</scope>
    <source>
        <strain evidence="3 4">DSM 105137</strain>
    </source>
</reference>